<dbReference type="Proteomes" id="UP001216390">
    <property type="component" value="Chromosome"/>
</dbReference>
<dbReference type="Gene3D" id="3.30.70.1060">
    <property type="entry name" value="Dimeric alpha+beta barrel"/>
    <property type="match status" value="1"/>
</dbReference>
<dbReference type="Pfam" id="PF03795">
    <property type="entry name" value="YCII"/>
    <property type="match status" value="1"/>
</dbReference>
<evidence type="ECO:0000313" key="4">
    <source>
        <dbReference type="Proteomes" id="UP001216390"/>
    </source>
</evidence>
<dbReference type="EMBL" id="CP116942">
    <property type="protein sequence ID" value="WCO66867.1"/>
    <property type="molecule type" value="Genomic_DNA"/>
</dbReference>
<reference evidence="3" key="1">
    <citation type="submission" date="2023-01" db="EMBL/GenBank/DDBJ databases">
        <title>The diversity of Class Acidimicrobiia in South China Sea sediment environments and the proposal of Iamia marina sp. nov., a novel species of the genus Iamia.</title>
        <authorList>
            <person name="He Y."/>
            <person name="Tian X."/>
        </authorList>
    </citation>
    <scope>NUCLEOTIDE SEQUENCE</scope>
    <source>
        <strain evidence="3">DSM 19957</strain>
    </source>
</reference>
<name>A0AAE9Y5L6_9ACTN</name>
<dbReference type="PANTHER" id="PTHR35174">
    <property type="entry name" value="BLL7171 PROTEIN-RELATED"/>
    <property type="match status" value="1"/>
</dbReference>
<dbReference type="SUPFAM" id="SSF54909">
    <property type="entry name" value="Dimeric alpha+beta barrel"/>
    <property type="match status" value="1"/>
</dbReference>
<evidence type="ECO:0000259" key="2">
    <source>
        <dbReference type="Pfam" id="PF03795"/>
    </source>
</evidence>
<feature type="domain" description="YCII-related" evidence="2">
    <location>
        <begin position="18"/>
        <end position="114"/>
    </location>
</feature>
<dbReference type="PANTHER" id="PTHR35174:SF3">
    <property type="entry name" value="BLL7171 PROTEIN"/>
    <property type="match status" value="1"/>
</dbReference>
<gene>
    <name evidence="3" type="ORF">PO878_20455</name>
</gene>
<dbReference type="AlphaFoldDB" id="A0AAE9Y5L6"/>
<proteinExistence type="inferred from homology"/>
<protein>
    <submittedName>
        <fullName evidence="3">YciI family protein</fullName>
    </submittedName>
</protein>
<accession>A0AAE9Y5L6</accession>
<dbReference type="KEGG" id="ima:PO878_20455"/>
<evidence type="ECO:0000313" key="3">
    <source>
        <dbReference type="EMBL" id="WCO66867.1"/>
    </source>
</evidence>
<dbReference type="InterPro" id="IPR005545">
    <property type="entry name" value="YCII"/>
</dbReference>
<evidence type="ECO:0000256" key="1">
    <source>
        <dbReference type="ARBA" id="ARBA00007689"/>
    </source>
</evidence>
<comment type="similarity">
    <text evidence="1">Belongs to the YciI family.</text>
</comment>
<dbReference type="InterPro" id="IPR011008">
    <property type="entry name" value="Dimeric_a/b-barrel"/>
</dbReference>
<dbReference type="RefSeq" id="WP_272736389.1">
    <property type="nucleotide sequence ID" value="NZ_CP116942.1"/>
</dbReference>
<organism evidence="3 4">
    <name type="scientific">Iamia majanohamensis</name>
    <dbReference type="NCBI Taxonomy" id="467976"/>
    <lineage>
        <taxon>Bacteria</taxon>
        <taxon>Bacillati</taxon>
        <taxon>Actinomycetota</taxon>
        <taxon>Acidimicrobiia</taxon>
        <taxon>Acidimicrobiales</taxon>
        <taxon>Iamiaceae</taxon>
        <taxon>Iamia</taxon>
    </lineage>
</organism>
<keyword evidence="4" id="KW-1185">Reference proteome</keyword>
<sequence length="121" mass="13058">MAEYMLSVHHDGTDDAAFEMSPEDMQATFAAVDAFNTELQAEGAWVFAGGLEMPDTATTVRAHEGEVLLTDGPFAETKEFLGGFWVIDVADLDAALEWAKKGSAACRGAVEVRPFQSEPED</sequence>